<gene>
    <name evidence="1" type="ORF">SDC9_37564</name>
</gene>
<accession>A0A644VLQ1</accession>
<organism evidence="1">
    <name type="scientific">bioreactor metagenome</name>
    <dbReference type="NCBI Taxonomy" id="1076179"/>
    <lineage>
        <taxon>unclassified sequences</taxon>
        <taxon>metagenomes</taxon>
        <taxon>ecological metagenomes</taxon>
    </lineage>
</organism>
<proteinExistence type="predicted"/>
<name>A0A644VLQ1_9ZZZZ</name>
<protein>
    <submittedName>
        <fullName evidence="1">Uncharacterized protein</fullName>
    </submittedName>
</protein>
<dbReference type="EMBL" id="VSSQ01000330">
    <property type="protein sequence ID" value="MPL91493.1"/>
    <property type="molecule type" value="Genomic_DNA"/>
</dbReference>
<sequence>MKVLLLEMIEKVESELEFSVKNNEDLQKKRFLKDILFGLHELRRNIESLIKNI</sequence>
<comment type="caution">
    <text evidence="1">The sequence shown here is derived from an EMBL/GenBank/DDBJ whole genome shotgun (WGS) entry which is preliminary data.</text>
</comment>
<dbReference type="AlphaFoldDB" id="A0A644VLQ1"/>
<evidence type="ECO:0000313" key="1">
    <source>
        <dbReference type="EMBL" id="MPL91493.1"/>
    </source>
</evidence>
<reference evidence="1" key="1">
    <citation type="submission" date="2019-08" db="EMBL/GenBank/DDBJ databases">
        <authorList>
            <person name="Kucharzyk K."/>
            <person name="Murdoch R.W."/>
            <person name="Higgins S."/>
            <person name="Loffler F."/>
        </authorList>
    </citation>
    <scope>NUCLEOTIDE SEQUENCE</scope>
</reference>